<dbReference type="Proteomes" id="UP001626550">
    <property type="component" value="Unassembled WGS sequence"/>
</dbReference>
<dbReference type="SUPFAM" id="SSF54001">
    <property type="entry name" value="Cysteine proteinases"/>
    <property type="match status" value="1"/>
</dbReference>
<evidence type="ECO:0000259" key="6">
    <source>
        <dbReference type="Pfam" id="PF00324"/>
    </source>
</evidence>
<protein>
    <submittedName>
        <fullName evidence="7">Cationic amino acid transporter 4</fullName>
    </submittedName>
</protein>
<dbReference type="Gene3D" id="1.20.1740.10">
    <property type="entry name" value="Amino acid/polyamine transporter I"/>
    <property type="match status" value="1"/>
</dbReference>
<evidence type="ECO:0000313" key="7">
    <source>
        <dbReference type="EMBL" id="KAL3317328.1"/>
    </source>
</evidence>
<keyword evidence="8" id="KW-1185">Reference proteome</keyword>
<proteinExistence type="predicted"/>
<accession>A0ABD2QCS0</accession>
<evidence type="ECO:0000256" key="2">
    <source>
        <dbReference type="ARBA" id="ARBA00022692"/>
    </source>
</evidence>
<evidence type="ECO:0000313" key="8">
    <source>
        <dbReference type="Proteomes" id="UP001626550"/>
    </source>
</evidence>
<dbReference type="Gene3D" id="3.40.395.10">
    <property type="entry name" value="Adenoviral Proteinase, Chain A"/>
    <property type="match status" value="1"/>
</dbReference>
<evidence type="ECO:0000256" key="1">
    <source>
        <dbReference type="ARBA" id="ARBA00004141"/>
    </source>
</evidence>
<dbReference type="PANTHER" id="PTHR43243:SF105">
    <property type="entry name" value="CATIONIC AMINO ACID TRANSPORTER C-TERMINAL DOMAIN-CONTAINING PROTEIN"/>
    <property type="match status" value="1"/>
</dbReference>
<dbReference type="Pfam" id="PF00324">
    <property type="entry name" value="AA_permease"/>
    <property type="match status" value="1"/>
</dbReference>
<dbReference type="GO" id="GO:0016020">
    <property type="term" value="C:membrane"/>
    <property type="evidence" value="ECO:0007669"/>
    <property type="project" value="UniProtKB-SubCell"/>
</dbReference>
<feature type="transmembrane region" description="Helical" evidence="5">
    <location>
        <begin position="205"/>
        <end position="227"/>
    </location>
</feature>
<dbReference type="InterPro" id="IPR038765">
    <property type="entry name" value="Papain-like_cys_pep_sf"/>
</dbReference>
<evidence type="ECO:0000256" key="5">
    <source>
        <dbReference type="SAM" id="Phobius"/>
    </source>
</evidence>
<dbReference type="InterPro" id="IPR004841">
    <property type="entry name" value="AA-permease/SLC12A_dom"/>
</dbReference>
<dbReference type="PANTHER" id="PTHR43243">
    <property type="entry name" value="INNER MEMBRANE TRANSPORTER YGJI-RELATED"/>
    <property type="match status" value="1"/>
</dbReference>
<gene>
    <name evidence="7" type="primary">SLC7A4_2</name>
    <name evidence="7" type="ORF">Ciccas_004022</name>
</gene>
<comment type="caution">
    <text evidence="7">The sequence shown here is derived from an EMBL/GenBank/DDBJ whole genome shotgun (WGS) entry which is preliminary data.</text>
</comment>
<evidence type="ECO:0000256" key="3">
    <source>
        <dbReference type="ARBA" id="ARBA00022989"/>
    </source>
</evidence>
<dbReference type="AlphaFoldDB" id="A0ABD2QCS0"/>
<feature type="transmembrane region" description="Helical" evidence="5">
    <location>
        <begin position="270"/>
        <end position="294"/>
    </location>
</feature>
<organism evidence="7 8">
    <name type="scientific">Cichlidogyrus casuarinus</name>
    <dbReference type="NCBI Taxonomy" id="1844966"/>
    <lineage>
        <taxon>Eukaryota</taxon>
        <taxon>Metazoa</taxon>
        <taxon>Spiralia</taxon>
        <taxon>Lophotrochozoa</taxon>
        <taxon>Platyhelminthes</taxon>
        <taxon>Monogenea</taxon>
        <taxon>Monopisthocotylea</taxon>
        <taxon>Dactylogyridea</taxon>
        <taxon>Ancyrocephalidae</taxon>
        <taxon>Cichlidogyrus</taxon>
    </lineage>
</organism>
<evidence type="ECO:0000256" key="4">
    <source>
        <dbReference type="ARBA" id="ARBA00023136"/>
    </source>
</evidence>
<keyword evidence="3 5" id="KW-1133">Transmembrane helix</keyword>
<sequence length="318" mass="36175">MASQLIGPKTLAMSARTFEFQLHIQFKDSFREVLEKRGGDVKGPLSNASLIIWLGLLQRSFNSASVRIIGPEISGTVCSKYSQEQIREFFHHLPSDWYVMFPYDFKWKTVYQRHWSLLIISFEFDCMYHVDSLGTFNRQLAKKFGKKLAEAMNLKNKNLRKFGDSICIAEWIMNTEKLSRWMTAFRRKKRVEFSGETRLTRNLKIYHLTVLGVGSTLGAGLYVSTGYVARELAGPGVGLSYLFAAVACILAGLCYAEFGARLPTTGSPYLFSYVALGELVAFYMGLNVFMQYFIGVFSFLSLPDIFQWPHVPTQSTVQ</sequence>
<comment type="subcellular location">
    <subcellularLocation>
        <location evidence="1">Membrane</location>
        <topology evidence="1">Multi-pass membrane protein</topology>
    </subcellularLocation>
</comment>
<reference evidence="7 8" key="1">
    <citation type="submission" date="2024-11" db="EMBL/GenBank/DDBJ databases">
        <title>Adaptive evolution of stress response genes in parasites aligns with host niche diversity.</title>
        <authorList>
            <person name="Hahn C."/>
            <person name="Resl P."/>
        </authorList>
    </citation>
    <scope>NUCLEOTIDE SEQUENCE [LARGE SCALE GENOMIC DNA]</scope>
    <source>
        <strain evidence="7">EGGRZ-B1_66</strain>
        <tissue evidence="7">Body</tissue>
    </source>
</reference>
<feature type="domain" description="Amino acid permease/ SLC12A" evidence="6">
    <location>
        <begin position="207"/>
        <end position="296"/>
    </location>
</feature>
<name>A0ABD2QCS0_9PLAT</name>
<keyword evidence="4 5" id="KW-0472">Membrane</keyword>
<feature type="transmembrane region" description="Helical" evidence="5">
    <location>
        <begin position="239"/>
        <end position="258"/>
    </location>
</feature>
<dbReference type="EMBL" id="JBJKFK010000400">
    <property type="protein sequence ID" value="KAL3317328.1"/>
    <property type="molecule type" value="Genomic_DNA"/>
</dbReference>
<keyword evidence="2 5" id="KW-0812">Transmembrane</keyword>